<accession>A0A060N659</accession>
<evidence type="ECO:0008006" key="2">
    <source>
        <dbReference type="Google" id="ProtNLM"/>
    </source>
</evidence>
<dbReference type="SUPFAM" id="SSF52172">
    <property type="entry name" value="CheY-like"/>
    <property type="match status" value="1"/>
</dbReference>
<dbReference type="EMBL" id="BA000059">
    <property type="protein sequence ID" value="BAO05060.1"/>
    <property type="molecule type" value="Genomic_DNA"/>
</dbReference>
<proteinExistence type="predicted"/>
<sequence length="181" mass="20811">MNVAIMTGIDELNDQIQSKIKDSLISIYPKYLLENAADIVIISPLIDMSTLNISFQDFLYELRKREIRIILLLGDKDSEYLGYALALGIYDIIFDPFNEEKIIKKLKYPTMFSQIAKLYLNVGGQIKFKSDSNSINSEDINLKKQIINLFTLLGLNIQNTNQLSNRELLSILEKFIIEKIL</sequence>
<dbReference type="InterPro" id="IPR011006">
    <property type="entry name" value="CheY-like_superfamily"/>
</dbReference>
<reference evidence="1" key="1">
    <citation type="submission" date="2013-10" db="EMBL/GenBank/DDBJ databases">
        <title>Draft genome sequence of Clostridium botulinum type B strain Osaka05.</title>
        <authorList>
            <person name="Sakaguchi Y."/>
            <person name="Hosomi K."/>
            <person name="Uchiyama J."/>
            <person name="Ogura Y."/>
            <person name="Sakaguchi M."/>
            <person name="Kohda T."/>
            <person name="Mukamoto M."/>
            <person name="Misawa N."/>
            <person name="Matsuzaki S."/>
            <person name="Hayashi T."/>
            <person name="Kozaki S."/>
        </authorList>
    </citation>
    <scope>NUCLEOTIDE SEQUENCE</scope>
    <source>
        <strain evidence="1">Osaka05</strain>
    </source>
</reference>
<organism evidence="1">
    <name type="scientific">Clostridium botulinum B str. Osaka05</name>
    <dbReference type="NCBI Taxonomy" id="1407017"/>
    <lineage>
        <taxon>Bacteria</taxon>
        <taxon>Bacillati</taxon>
        <taxon>Bacillota</taxon>
        <taxon>Clostridia</taxon>
        <taxon>Eubacteriales</taxon>
        <taxon>Clostridiaceae</taxon>
        <taxon>Clostridium</taxon>
    </lineage>
</organism>
<dbReference type="AlphaFoldDB" id="A0A060N659"/>
<evidence type="ECO:0000313" key="1">
    <source>
        <dbReference type="EMBL" id="BAO05060.1"/>
    </source>
</evidence>
<dbReference type="Proteomes" id="UP000054164">
    <property type="component" value="Unassembled WGS sequence"/>
</dbReference>
<gene>
    <name evidence="1" type="ORF">CBO05P2_035</name>
</gene>
<protein>
    <recommendedName>
        <fullName evidence="2">Response regulator</fullName>
    </recommendedName>
</protein>
<dbReference type="RefSeq" id="WP_030032187.1">
    <property type="nucleotide sequence ID" value="NZ_BA000059.1"/>
</dbReference>
<dbReference type="Gene3D" id="3.40.50.2300">
    <property type="match status" value="1"/>
</dbReference>
<name>A0A060N659_CLOBO</name>
<dbReference type="HOGENOM" id="CLU_1480357_0_0_9"/>